<dbReference type="EMBL" id="JAMZMM010000104">
    <property type="protein sequence ID" value="MCP2729282.1"/>
    <property type="molecule type" value="Genomic_DNA"/>
</dbReference>
<gene>
    <name evidence="1" type="ORF">NJ959_12530</name>
</gene>
<evidence type="ECO:0000313" key="2">
    <source>
        <dbReference type="Proteomes" id="UP001204953"/>
    </source>
</evidence>
<protein>
    <submittedName>
        <fullName evidence="1">Uncharacterized protein</fullName>
    </submittedName>
</protein>
<evidence type="ECO:0000313" key="1">
    <source>
        <dbReference type="EMBL" id="MCP2729282.1"/>
    </source>
</evidence>
<sequence>MGADRIWQRMGNGCNGWFVDWGAVFSDEVTDSAVEVAIPFTIRYPSATSVTHPLPIRYPSATHPLPIRYIRYPSVAHPLHPLPIRCPSVAPLTQLIFLT</sequence>
<keyword evidence="2" id="KW-1185">Reference proteome</keyword>
<name>A0AAE3GSR9_9CYAN</name>
<comment type="caution">
    <text evidence="1">The sequence shown here is derived from an EMBL/GenBank/DDBJ whole genome shotgun (WGS) entry which is preliminary data.</text>
</comment>
<dbReference type="RefSeq" id="WP_254012064.1">
    <property type="nucleotide sequence ID" value="NZ_JAMZMM010000104.1"/>
</dbReference>
<proteinExistence type="predicted"/>
<reference evidence="1" key="1">
    <citation type="submission" date="2022-06" db="EMBL/GenBank/DDBJ databases">
        <title>New cyanobacteria of genus Symplocastrum in benthos of Lake Baikal.</title>
        <authorList>
            <person name="Sorokovikova E."/>
            <person name="Tikhonova I."/>
            <person name="Krasnopeev A."/>
            <person name="Evseev P."/>
            <person name="Gladkikh A."/>
            <person name="Belykh O."/>
        </authorList>
    </citation>
    <scope>NUCLEOTIDE SEQUENCE</scope>
    <source>
        <strain evidence="1">BBK-W-15</strain>
    </source>
</reference>
<accession>A0AAE3GSR9</accession>
<organism evidence="1 2">
    <name type="scientific">Limnofasciculus baicalensis BBK-W-15</name>
    <dbReference type="NCBI Taxonomy" id="2699891"/>
    <lineage>
        <taxon>Bacteria</taxon>
        <taxon>Bacillati</taxon>
        <taxon>Cyanobacteriota</taxon>
        <taxon>Cyanophyceae</taxon>
        <taxon>Coleofasciculales</taxon>
        <taxon>Coleofasciculaceae</taxon>
        <taxon>Limnofasciculus</taxon>
        <taxon>Limnofasciculus baicalensis</taxon>
    </lineage>
</organism>
<dbReference type="AlphaFoldDB" id="A0AAE3GSR9"/>
<dbReference type="Proteomes" id="UP001204953">
    <property type="component" value="Unassembled WGS sequence"/>
</dbReference>